<dbReference type="SMART" id="SM00448">
    <property type="entry name" value="REC"/>
    <property type="match status" value="1"/>
</dbReference>
<protein>
    <submittedName>
        <fullName evidence="4">Response regulator</fullName>
    </submittedName>
    <submittedName>
        <fullName evidence="5">Sensory transduction protein LytR</fullName>
    </submittedName>
</protein>
<reference evidence="5" key="2">
    <citation type="submission" date="2019-11" db="EMBL/GenBank/DDBJ databases">
        <authorList>
            <person name="Feng L."/>
        </authorList>
    </citation>
    <scope>NUCLEOTIDE SEQUENCE</scope>
    <source>
        <strain evidence="5">BdentiumLFYP24</strain>
    </source>
</reference>
<dbReference type="EMBL" id="WDPD01000005">
    <property type="protein sequence ID" value="KAB7460600.1"/>
    <property type="molecule type" value="Genomic_DNA"/>
</dbReference>
<dbReference type="SUPFAM" id="SSF46894">
    <property type="entry name" value="C-terminal effector domain of the bipartite response regulators"/>
    <property type="match status" value="1"/>
</dbReference>
<dbReference type="InterPro" id="IPR016032">
    <property type="entry name" value="Sig_transdc_resp-reg_C-effctor"/>
</dbReference>
<dbReference type="Pfam" id="PF00072">
    <property type="entry name" value="Response_reg"/>
    <property type="match status" value="1"/>
</dbReference>
<dbReference type="GeneID" id="31606424"/>
<dbReference type="EMBL" id="CACRSP010000003">
    <property type="protein sequence ID" value="VYS93610.1"/>
    <property type="molecule type" value="Genomic_DNA"/>
</dbReference>
<sequence>MNILIVDDKQLAINALCRILRDVEPDSTCMKALSAQQALDEASRTHFDVVFLDIEMPGMNGIELAQKLKAGNESINIIFVTAHAEHALEAHGMYVSGFLLKPASEDDVRTALSNLRNPIESENEERITVRCFGDFDVFHHGEPLKFDRNKSKELFAYLVHRKGARCSISELITALWEDASNSASRRTQVRNLIHDLKTTLEPIGQDDIIVRGRDSVAIKTEALNCDLFRFLKGEPGAVNLYHGEYMAQYDWADMTESML</sequence>
<proteinExistence type="predicted"/>
<dbReference type="PROSITE" id="PS50110">
    <property type="entry name" value="RESPONSE_REGULATORY"/>
    <property type="match status" value="1"/>
</dbReference>
<dbReference type="OMA" id="IYHIRKT"/>
<evidence type="ECO:0000256" key="1">
    <source>
        <dbReference type="ARBA" id="ARBA00023125"/>
    </source>
</evidence>
<dbReference type="GO" id="GO:0003677">
    <property type="term" value="F:DNA binding"/>
    <property type="evidence" value="ECO:0007669"/>
    <property type="project" value="UniProtKB-KW"/>
</dbReference>
<reference evidence="4 6" key="1">
    <citation type="journal article" date="2019" name="Nat. Med.">
        <title>A library of human gut bacterial isolates paired with longitudinal multiomics data enables mechanistic microbiome research.</title>
        <authorList>
            <person name="Poyet M."/>
            <person name="Groussin M."/>
            <person name="Gibbons S.M."/>
            <person name="Avila-Pacheco J."/>
            <person name="Jiang X."/>
            <person name="Kearney S.M."/>
            <person name="Perrotta A.R."/>
            <person name="Berdy B."/>
            <person name="Zhao S."/>
            <person name="Lieberman T.D."/>
            <person name="Swanson P.K."/>
            <person name="Smith M."/>
            <person name="Roesemann S."/>
            <person name="Alexander J.E."/>
            <person name="Rich S.A."/>
            <person name="Livny J."/>
            <person name="Vlamakis H."/>
            <person name="Clish C."/>
            <person name="Bullock K."/>
            <person name="Deik A."/>
            <person name="Scott J."/>
            <person name="Pierce K.A."/>
            <person name="Xavier R.J."/>
            <person name="Alm E.J."/>
        </authorList>
    </citation>
    <scope>NUCLEOTIDE SEQUENCE [LARGE SCALE GENOMIC DNA]</scope>
    <source>
        <strain evidence="4 6">BIOML-A2</strain>
    </source>
</reference>
<organism evidence="5">
    <name type="scientific">Bifidobacterium dentium</name>
    <dbReference type="NCBI Taxonomy" id="1689"/>
    <lineage>
        <taxon>Bacteria</taxon>
        <taxon>Bacillati</taxon>
        <taxon>Actinomycetota</taxon>
        <taxon>Actinomycetes</taxon>
        <taxon>Bifidobacteriales</taxon>
        <taxon>Bifidobacteriaceae</taxon>
        <taxon>Bifidobacterium</taxon>
    </lineage>
</organism>
<feature type="modified residue" description="4-aspartylphosphate" evidence="2">
    <location>
        <position position="53"/>
    </location>
</feature>
<evidence type="ECO:0000313" key="6">
    <source>
        <dbReference type="Proteomes" id="UP000429211"/>
    </source>
</evidence>
<dbReference type="Gene3D" id="3.40.50.2300">
    <property type="match status" value="1"/>
</dbReference>
<dbReference type="InterPro" id="IPR036388">
    <property type="entry name" value="WH-like_DNA-bd_sf"/>
</dbReference>
<dbReference type="InterPro" id="IPR011006">
    <property type="entry name" value="CheY-like_superfamily"/>
</dbReference>
<dbReference type="InterPro" id="IPR052048">
    <property type="entry name" value="ST_Response_Regulator"/>
</dbReference>
<keyword evidence="2" id="KW-0597">Phosphoprotein</keyword>
<evidence type="ECO:0000313" key="5">
    <source>
        <dbReference type="EMBL" id="VYS93610.1"/>
    </source>
</evidence>
<evidence type="ECO:0000256" key="2">
    <source>
        <dbReference type="PROSITE-ProRule" id="PRU00169"/>
    </source>
</evidence>
<dbReference type="SUPFAM" id="SSF52172">
    <property type="entry name" value="CheY-like"/>
    <property type="match status" value="1"/>
</dbReference>
<gene>
    <name evidence="5" type="primary">lytR_4</name>
    <name evidence="5" type="ORF">BDLFYP24_01550</name>
    <name evidence="4" type="ORF">GBB04_05905</name>
</gene>
<dbReference type="PANTHER" id="PTHR43228:SF1">
    <property type="entry name" value="TWO-COMPONENT RESPONSE REGULATOR ARR22"/>
    <property type="match status" value="1"/>
</dbReference>
<accession>A0A6N2SP86</accession>
<dbReference type="AlphaFoldDB" id="A0A6N2SP86"/>
<keyword evidence="1" id="KW-0238">DNA-binding</keyword>
<dbReference type="Proteomes" id="UP000429211">
    <property type="component" value="Unassembled WGS sequence"/>
</dbReference>
<dbReference type="Gene3D" id="1.10.10.10">
    <property type="entry name" value="Winged helix-like DNA-binding domain superfamily/Winged helix DNA-binding domain"/>
    <property type="match status" value="1"/>
</dbReference>
<dbReference type="GO" id="GO:0000160">
    <property type="term" value="P:phosphorelay signal transduction system"/>
    <property type="evidence" value="ECO:0007669"/>
    <property type="project" value="InterPro"/>
</dbReference>
<dbReference type="RefSeq" id="WP_003840011.1">
    <property type="nucleotide sequence ID" value="NZ_BCYE01000008.1"/>
</dbReference>
<dbReference type="GO" id="GO:0006355">
    <property type="term" value="P:regulation of DNA-templated transcription"/>
    <property type="evidence" value="ECO:0007669"/>
    <property type="project" value="InterPro"/>
</dbReference>
<evidence type="ECO:0000259" key="3">
    <source>
        <dbReference type="PROSITE" id="PS50110"/>
    </source>
</evidence>
<dbReference type="PANTHER" id="PTHR43228">
    <property type="entry name" value="TWO-COMPONENT RESPONSE REGULATOR"/>
    <property type="match status" value="1"/>
</dbReference>
<name>A0A6N2SP86_9BIFI</name>
<evidence type="ECO:0000313" key="4">
    <source>
        <dbReference type="EMBL" id="KAB7460600.1"/>
    </source>
</evidence>
<feature type="domain" description="Response regulatory" evidence="3">
    <location>
        <begin position="2"/>
        <end position="116"/>
    </location>
</feature>
<dbReference type="InterPro" id="IPR001789">
    <property type="entry name" value="Sig_transdc_resp-reg_receiver"/>
</dbReference>